<comment type="similarity">
    <text evidence="7">Belongs to the methyl-accepting chemotaxis (MCP) protein family.</text>
</comment>
<evidence type="ECO:0000256" key="1">
    <source>
        <dbReference type="ARBA" id="ARBA00004651"/>
    </source>
</evidence>
<dbReference type="FunFam" id="1.10.287.950:FF:000001">
    <property type="entry name" value="Methyl-accepting chemotaxis sensory transducer"/>
    <property type="match status" value="1"/>
</dbReference>
<evidence type="ECO:0000256" key="2">
    <source>
        <dbReference type="ARBA" id="ARBA00022475"/>
    </source>
</evidence>
<dbReference type="EMBL" id="FOVE01000001">
    <property type="protein sequence ID" value="SFM96652.1"/>
    <property type="molecule type" value="Genomic_DNA"/>
</dbReference>
<dbReference type="InterPro" id="IPR004089">
    <property type="entry name" value="MCPsignal_dom"/>
</dbReference>
<keyword evidence="2" id="KW-1003">Cell membrane</keyword>
<dbReference type="InterPro" id="IPR003660">
    <property type="entry name" value="HAMP_dom"/>
</dbReference>
<feature type="transmembrane region" description="Helical" evidence="10">
    <location>
        <begin position="15"/>
        <end position="39"/>
    </location>
</feature>
<keyword evidence="14" id="KW-1185">Reference proteome</keyword>
<dbReference type="Pfam" id="PF00672">
    <property type="entry name" value="HAMP"/>
    <property type="match status" value="1"/>
</dbReference>
<dbReference type="RefSeq" id="WP_177187717.1">
    <property type="nucleotide sequence ID" value="NZ_FOVE01000001.1"/>
</dbReference>
<dbReference type="PROSITE" id="PS50885">
    <property type="entry name" value="HAMP"/>
    <property type="match status" value="1"/>
</dbReference>
<sequence length="623" mass="67364">MALPIFKLNSIKKKVFVSAMLMVVIPMLFVMLLLNYAIALKSEKDFIDRATGEVSQLNEMMLTFFEAVSDDLTLIGNHPAVLRADKTINNYVNSVADIPNKDVKRGPLENEIYQFLNLIRSSHPDYDAVNYGSKDGNYVPGRETAIILKGFDPRKRPWFIAGMQAQGRAAIGKVTISSTKDYILYMGKAFKGKDGDFSYATGISIKLNRLTDKINRVKIGKTGYLALTEQDGTLLVYPKKEFLGKNVSDLKLPVLTDAITKGEGIVRYKFDGVDKVSKVITVPGSSWRMIAVMEKSEIQSSARDLMIIVTIVGALFTILAICVGYLMAVRISNPVSDVVGMLNKTAMGDFSHKIDPKYERASDEIGVLAFSFNQFIGKISEIIGNISTAASQVSRGSGQIADTAQSLSQGSMQQAASVEEVSATIEEMNETIQRNANSAAQTERISGKAAQDAEEGGKAVAETVGAMKEIAGKIGIIEEIARQTNLLALNAAIEAARAGEAGKGFAVVASEVRKLAERSQHAAAEISDLSGHSVVVAERAGELLREMLPNIRKTSELIQEISLSSREQACGAAQVVSAINQLTSIIQQNAASSEELASMADELSGQAVYLNDAIAYFKLSSEK</sequence>
<gene>
    <name evidence="13" type="ORF">SAMN05660284_00140</name>
</gene>
<keyword evidence="6 10" id="KW-0472">Membrane</keyword>
<dbReference type="STRING" id="83765.SAMN05660284_00140"/>
<dbReference type="Pfam" id="PF02743">
    <property type="entry name" value="dCache_1"/>
    <property type="match status" value="1"/>
</dbReference>
<dbReference type="SMART" id="SM00304">
    <property type="entry name" value="HAMP"/>
    <property type="match status" value="1"/>
</dbReference>
<evidence type="ECO:0000256" key="5">
    <source>
        <dbReference type="ARBA" id="ARBA00022989"/>
    </source>
</evidence>
<dbReference type="GO" id="GO:0004888">
    <property type="term" value="F:transmembrane signaling receptor activity"/>
    <property type="evidence" value="ECO:0007669"/>
    <property type="project" value="TreeGrafter"/>
</dbReference>
<evidence type="ECO:0000256" key="7">
    <source>
        <dbReference type="ARBA" id="ARBA00029447"/>
    </source>
</evidence>
<dbReference type="PROSITE" id="PS50111">
    <property type="entry name" value="CHEMOTAXIS_TRANSDUC_2"/>
    <property type="match status" value="1"/>
</dbReference>
<comment type="subcellular location">
    <subcellularLocation>
        <location evidence="1">Cell membrane</location>
        <topology evidence="1">Multi-pass membrane protein</topology>
    </subcellularLocation>
</comment>
<dbReference type="GO" id="GO:0006935">
    <property type="term" value="P:chemotaxis"/>
    <property type="evidence" value="ECO:0007669"/>
    <property type="project" value="UniProtKB-KW"/>
</dbReference>
<keyword evidence="3" id="KW-0145">Chemotaxis</keyword>
<feature type="region of interest" description="Disordered" evidence="9">
    <location>
        <begin position="435"/>
        <end position="456"/>
    </location>
</feature>
<name>A0A1I4V655_9NEIS</name>
<keyword evidence="4 10" id="KW-0812">Transmembrane</keyword>
<dbReference type="CDD" id="cd12912">
    <property type="entry name" value="PDC2_MCP_like"/>
    <property type="match status" value="1"/>
</dbReference>
<evidence type="ECO:0000259" key="12">
    <source>
        <dbReference type="PROSITE" id="PS50885"/>
    </source>
</evidence>
<dbReference type="CDD" id="cd18773">
    <property type="entry name" value="PDC1_HK_sensor"/>
    <property type="match status" value="1"/>
</dbReference>
<feature type="domain" description="HAMP" evidence="12">
    <location>
        <begin position="329"/>
        <end position="384"/>
    </location>
</feature>
<dbReference type="Proteomes" id="UP000242869">
    <property type="component" value="Unassembled WGS sequence"/>
</dbReference>
<dbReference type="SUPFAM" id="SSF58104">
    <property type="entry name" value="Methyl-accepting chemotaxis protein (MCP) signaling domain"/>
    <property type="match status" value="1"/>
</dbReference>
<keyword evidence="8" id="KW-0807">Transducer</keyword>
<dbReference type="SMART" id="SM00283">
    <property type="entry name" value="MA"/>
    <property type="match status" value="1"/>
</dbReference>
<evidence type="ECO:0000256" key="3">
    <source>
        <dbReference type="ARBA" id="ARBA00022500"/>
    </source>
</evidence>
<feature type="compositionally biased region" description="Polar residues" evidence="9">
    <location>
        <begin position="435"/>
        <end position="444"/>
    </location>
</feature>
<dbReference type="InterPro" id="IPR033479">
    <property type="entry name" value="dCache_1"/>
</dbReference>
<proteinExistence type="inferred from homology"/>
<evidence type="ECO:0000313" key="13">
    <source>
        <dbReference type="EMBL" id="SFM96652.1"/>
    </source>
</evidence>
<dbReference type="CDD" id="cd06225">
    <property type="entry name" value="HAMP"/>
    <property type="match status" value="1"/>
</dbReference>
<evidence type="ECO:0000256" key="10">
    <source>
        <dbReference type="SAM" id="Phobius"/>
    </source>
</evidence>
<accession>A0A1I4V655</accession>
<dbReference type="AlphaFoldDB" id="A0A1I4V655"/>
<dbReference type="PANTHER" id="PTHR43531">
    <property type="entry name" value="PROTEIN ICFG"/>
    <property type="match status" value="1"/>
</dbReference>
<evidence type="ECO:0000259" key="11">
    <source>
        <dbReference type="PROSITE" id="PS50111"/>
    </source>
</evidence>
<evidence type="ECO:0000256" key="9">
    <source>
        <dbReference type="SAM" id="MobiDB-lite"/>
    </source>
</evidence>
<feature type="domain" description="Methyl-accepting transducer" evidence="11">
    <location>
        <begin position="389"/>
        <end position="604"/>
    </location>
</feature>
<evidence type="ECO:0000313" key="14">
    <source>
        <dbReference type="Proteomes" id="UP000242869"/>
    </source>
</evidence>
<feature type="transmembrane region" description="Helical" evidence="10">
    <location>
        <begin position="305"/>
        <end position="328"/>
    </location>
</feature>
<dbReference type="InterPro" id="IPR051310">
    <property type="entry name" value="MCP_chemotaxis"/>
</dbReference>
<dbReference type="GO" id="GO:0005886">
    <property type="term" value="C:plasma membrane"/>
    <property type="evidence" value="ECO:0007669"/>
    <property type="project" value="UniProtKB-SubCell"/>
</dbReference>
<evidence type="ECO:0000256" key="4">
    <source>
        <dbReference type="ARBA" id="ARBA00022692"/>
    </source>
</evidence>
<dbReference type="Pfam" id="PF00015">
    <property type="entry name" value="MCPsignal"/>
    <property type="match status" value="1"/>
</dbReference>
<reference evidence="14" key="1">
    <citation type="submission" date="2016-10" db="EMBL/GenBank/DDBJ databases">
        <authorList>
            <person name="Varghese N."/>
            <person name="Submissions S."/>
        </authorList>
    </citation>
    <scope>NUCLEOTIDE SEQUENCE [LARGE SCALE GENOMIC DNA]</scope>
    <source>
        <strain evidence="14">DSM 6150</strain>
    </source>
</reference>
<dbReference type="PANTHER" id="PTHR43531:SF11">
    <property type="entry name" value="METHYL-ACCEPTING CHEMOTAXIS PROTEIN 3"/>
    <property type="match status" value="1"/>
</dbReference>
<dbReference type="GO" id="GO:0007165">
    <property type="term" value="P:signal transduction"/>
    <property type="evidence" value="ECO:0007669"/>
    <property type="project" value="UniProtKB-KW"/>
</dbReference>
<dbReference type="Gene3D" id="3.30.450.20">
    <property type="entry name" value="PAS domain"/>
    <property type="match status" value="2"/>
</dbReference>
<dbReference type="CDD" id="cd11386">
    <property type="entry name" value="MCP_signal"/>
    <property type="match status" value="1"/>
</dbReference>
<organism evidence="13 14">
    <name type="scientific">Formivibrio citricus</name>
    <dbReference type="NCBI Taxonomy" id="83765"/>
    <lineage>
        <taxon>Bacteria</taxon>
        <taxon>Pseudomonadati</taxon>
        <taxon>Pseudomonadota</taxon>
        <taxon>Betaproteobacteria</taxon>
        <taxon>Neisseriales</taxon>
        <taxon>Chitinibacteraceae</taxon>
        <taxon>Formivibrio</taxon>
    </lineage>
</organism>
<evidence type="ECO:0000256" key="8">
    <source>
        <dbReference type="PROSITE-ProRule" id="PRU00284"/>
    </source>
</evidence>
<evidence type="ECO:0000256" key="6">
    <source>
        <dbReference type="ARBA" id="ARBA00023136"/>
    </source>
</evidence>
<keyword evidence="5 10" id="KW-1133">Transmembrane helix</keyword>
<protein>
    <submittedName>
        <fullName evidence="13">Methyl-accepting chemotaxis protein</fullName>
    </submittedName>
</protein>
<dbReference type="Gene3D" id="1.10.287.950">
    <property type="entry name" value="Methyl-accepting chemotaxis protein"/>
    <property type="match status" value="1"/>
</dbReference>